<dbReference type="AlphaFoldDB" id="A0A645EWM7"/>
<evidence type="ECO:0000313" key="1">
    <source>
        <dbReference type="EMBL" id="MPN05836.1"/>
    </source>
</evidence>
<proteinExistence type="predicted"/>
<reference evidence="1" key="1">
    <citation type="submission" date="2019-08" db="EMBL/GenBank/DDBJ databases">
        <authorList>
            <person name="Kucharzyk K."/>
            <person name="Murdoch R.W."/>
            <person name="Higgins S."/>
            <person name="Loffler F."/>
        </authorList>
    </citation>
    <scope>NUCLEOTIDE SEQUENCE</scope>
</reference>
<sequence>MAKAASVLMPLVMARAVPRMPARDISAGMEPPALINPMYMRLIVAPMMVPVTGSPRMMPTTRPDTMGRYRVA</sequence>
<name>A0A645EWM7_9ZZZZ</name>
<accession>A0A645EWM7</accession>
<organism evidence="1">
    <name type="scientific">bioreactor metagenome</name>
    <dbReference type="NCBI Taxonomy" id="1076179"/>
    <lineage>
        <taxon>unclassified sequences</taxon>
        <taxon>metagenomes</taxon>
        <taxon>ecological metagenomes</taxon>
    </lineage>
</organism>
<protein>
    <submittedName>
        <fullName evidence="1">Uncharacterized protein</fullName>
    </submittedName>
</protein>
<gene>
    <name evidence="1" type="ORF">SDC9_153090</name>
</gene>
<comment type="caution">
    <text evidence="1">The sequence shown here is derived from an EMBL/GenBank/DDBJ whole genome shotgun (WGS) entry which is preliminary data.</text>
</comment>
<dbReference type="EMBL" id="VSSQ01051744">
    <property type="protein sequence ID" value="MPN05836.1"/>
    <property type="molecule type" value="Genomic_DNA"/>
</dbReference>